<proteinExistence type="predicted"/>
<evidence type="ECO:0000259" key="9">
    <source>
        <dbReference type="PROSITE" id="PS51915"/>
    </source>
</evidence>
<reference evidence="11" key="1">
    <citation type="submission" date="2013-09" db="EMBL/GenBank/DDBJ databases">
        <title>The Genome Sequence of Anopheles maculatus species B.</title>
        <authorList>
            <consortium name="The Broad Institute Genomics Platform"/>
            <person name="Neafsey D.E."/>
            <person name="Besansky N."/>
            <person name="Howell P."/>
            <person name="Walton C."/>
            <person name="Young S.K."/>
            <person name="Zeng Q."/>
            <person name="Gargeya S."/>
            <person name="Fitzgerald M."/>
            <person name="Haas B."/>
            <person name="Abouelleil A."/>
            <person name="Allen A.W."/>
            <person name="Alvarado L."/>
            <person name="Arachchi H.M."/>
            <person name="Berlin A.M."/>
            <person name="Chapman S.B."/>
            <person name="Gainer-Dewar J."/>
            <person name="Goldberg J."/>
            <person name="Griggs A."/>
            <person name="Gujja S."/>
            <person name="Hansen M."/>
            <person name="Howarth C."/>
            <person name="Imamovic A."/>
            <person name="Ireland A."/>
            <person name="Larimer J."/>
            <person name="McCowan C."/>
            <person name="Murphy C."/>
            <person name="Pearson M."/>
            <person name="Poon T.W."/>
            <person name="Priest M."/>
            <person name="Roberts A."/>
            <person name="Saif S."/>
            <person name="Shea T."/>
            <person name="Sisk P."/>
            <person name="Sykes S."/>
            <person name="Wortman J."/>
            <person name="Nusbaum C."/>
            <person name="Birren B."/>
        </authorList>
    </citation>
    <scope>NUCLEOTIDE SEQUENCE [LARGE SCALE GENOMIC DNA]</scope>
    <source>
        <strain evidence="11">maculatus3</strain>
    </source>
</reference>
<dbReference type="SMART" id="SM00355">
    <property type="entry name" value="ZnF_C2H2"/>
    <property type="match status" value="5"/>
</dbReference>
<dbReference type="Gene3D" id="3.30.160.60">
    <property type="entry name" value="Classic Zinc Finger"/>
    <property type="match status" value="2"/>
</dbReference>
<dbReference type="PROSITE" id="PS00028">
    <property type="entry name" value="ZINC_FINGER_C2H2_1"/>
    <property type="match status" value="3"/>
</dbReference>
<evidence type="ECO:0000256" key="2">
    <source>
        <dbReference type="ARBA" id="ARBA00022737"/>
    </source>
</evidence>
<feature type="compositionally biased region" description="Polar residues" evidence="7">
    <location>
        <begin position="176"/>
        <end position="185"/>
    </location>
</feature>
<dbReference type="PANTHER" id="PTHR24379:SF121">
    <property type="entry name" value="C2H2-TYPE DOMAIN-CONTAINING PROTEIN"/>
    <property type="match status" value="1"/>
</dbReference>
<feature type="compositionally biased region" description="Acidic residues" evidence="7">
    <location>
        <begin position="197"/>
        <end position="214"/>
    </location>
</feature>
<name>A0A182SL18_9DIPT</name>
<dbReference type="PANTHER" id="PTHR24379">
    <property type="entry name" value="KRAB AND ZINC FINGER DOMAIN-CONTAINING"/>
    <property type="match status" value="1"/>
</dbReference>
<dbReference type="Proteomes" id="UP000075901">
    <property type="component" value="Unassembled WGS sequence"/>
</dbReference>
<reference evidence="10" key="2">
    <citation type="submission" date="2020-05" db="UniProtKB">
        <authorList>
            <consortium name="EnsemblMetazoa"/>
        </authorList>
    </citation>
    <scope>IDENTIFICATION</scope>
    <source>
        <strain evidence="10">maculatus3</strain>
    </source>
</reference>
<protein>
    <recommendedName>
        <fullName evidence="12">Protein krueppel</fullName>
    </recommendedName>
</protein>
<dbReference type="PROSITE" id="PS51915">
    <property type="entry name" value="ZAD"/>
    <property type="match status" value="1"/>
</dbReference>
<dbReference type="InterPro" id="IPR036236">
    <property type="entry name" value="Znf_C2H2_sf"/>
</dbReference>
<feature type="binding site" evidence="6">
    <location>
        <position position="9"/>
    </location>
    <ligand>
        <name>Zn(2+)</name>
        <dbReference type="ChEBI" id="CHEBI:29105"/>
    </ligand>
</feature>
<sequence>MSETSCRLCLGEVHPDDRGSSILEALFRSAIDRVFSFEIQHDGNLPTYTCNDCSQQVWDFNSYSQLVQKNQNTLQQRRLQNDKPSKSNVESEGFPLQPIDPDRIKKETVTSDEESETPLPAPDHVMEECGLLSAIKTEPNELDEDVQTLSDQVVVKAELNINDTQENMEVAQAVENATASGTAPTFDTADIKKNEGSDSEVDSNDSNDSEDDVETNAAQSEEPLPSKNLIEKMRERIRERIAAHKADLRCNICDRTYPNERYLKTHNDVVHAPYIRRRPWFPCDLCNKTFLQKSLLQNHRKTHVAMTQPSTAAGKDVSSRKLDPGTGSTIDQYAFRCNACLKTFPCHKSLRTHVDVMHPDMARQPQTYSCDQCDRTYDDCKKLNKHRLLHKFQQCTVCKKQLLKQNIRQHLRAHEA</sequence>
<dbReference type="EnsemblMetazoa" id="AMAM008873-RA">
    <property type="protein sequence ID" value="AMAM008873-PA"/>
    <property type="gene ID" value="AMAM008873"/>
</dbReference>
<feature type="region of interest" description="Disordered" evidence="7">
    <location>
        <begin position="176"/>
        <end position="230"/>
    </location>
</feature>
<feature type="binding site" evidence="6">
    <location>
        <position position="50"/>
    </location>
    <ligand>
        <name>Zn(2+)</name>
        <dbReference type="ChEBI" id="CHEBI:29105"/>
    </ligand>
</feature>
<dbReference type="GO" id="GO:0005634">
    <property type="term" value="C:nucleus"/>
    <property type="evidence" value="ECO:0007669"/>
    <property type="project" value="InterPro"/>
</dbReference>
<evidence type="ECO:0000313" key="11">
    <source>
        <dbReference type="Proteomes" id="UP000075901"/>
    </source>
</evidence>
<feature type="binding site" evidence="6">
    <location>
        <position position="53"/>
    </location>
    <ligand>
        <name>Zn(2+)</name>
        <dbReference type="ChEBI" id="CHEBI:29105"/>
    </ligand>
</feature>
<dbReference type="FunFam" id="3.30.160.60:FF:000446">
    <property type="entry name" value="Zinc finger protein"/>
    <property type="match status" value="1"/>
</dbReference>
<evidence type="ECO:0000256" key="5">
    <source>
        <dbReference type="PROSITE-ProRule" id="PRU00042"/>
    </source>
</evidence>
<organism evidence="10 11">
    <name type="scientific">Anopheles maculatus</name>
    <dbReference type="NCBI Taxonomy" id="74869"/>
    <lineage>
        <taxon>Eukaryota</taxon>
        <taxon>Metazoa</taxon>
        <taxon>Ecdysozoa</taxon>
        <taxon>Arthropoda</taxon>
        <taxon>Hexapoda</taxon>
        <taxon>Insecta</taxon>
        <taxon>Pterygota</taxon>
        <taxon>Neoptera</taxon>
        <taxon>Endopterygota</taxon>
        <taxon>Diptera</taxon>
        <taxon>Nematocera</taxon>
        <taxon>Culicoidea</taxon>
        <taxon>Culicidae</taxon>
        <taxon>Anophelinae</taxon>
        <taxon>Anopheles</taxon>
        <taxon>Anopheles maculatus group</taxon>
    </lineage>
</organism>
<keyword evidence="1 6" id="KW-0479">Metal-binding</keyword>
<dbReference type="SUPFAM" id="SSF57716">
    <property type="entry name" value="Glucocorticoid receptor-like (DNA-binding domain)"/>
    <property type="match status" value="1"/>
</dbReference>
<feature type="region of interest" description="Disordered" evidence="7">
    <location>
        <begin position="77"/>
        <end position="123"/>
    </location>
</feature>
<evidence type="ECO:0000256" key="4">
    <source>
        <dbReference type="ARBA" id="ARBA00022833"/>
    </source>
</evidence>
<feature type="binding site" evidence="6">
    <location>
        <position position="6"/>
    </location>
    <ligand>
        <name>Zn(2+)</name>
        <dbReference type="ChEBI" id="CHEBI:29105"/>
    </ligand>
</feature>
<evidence type="ECO:0000256" key="3">
    <source>
        <dbReference type="ARBA" id="ARBA00022771"/>
    </source>
</evidence>
<feature type="domain" description="C2H2-type" evidence="8">
    <location>
        <begin position="281"/>
        <end position="308"/>
    </location>
</feature>
<dbReference type="Pfam" id="PF07776">
    <property type="entry name" value="zf-AD"/>
    <property type="match status" value="1"/>
</dbReference>
<dbReference type="AlphaFoldDB" id="A0A182SL18"/>
<evidence type="ECO:0000256" key="7">
    <source>
        <dbReference type="SAM" id="MobiDB-lite"/>
    </source>
</evidence>
<dbReference type="PROSITE" id="PS50157">
    <property type="entry name" value="ZINC_FINGER_C2H2_2"/>
    <property type="match status" value="3"/>
</dbReference>
<keyword evidence="11" id="KW-1185">Reference proteome</keyword>
<evidence type="ECO:0000313" key="10">
    <source>
        <dbReference type="EnsemblMetazoa" id="AMAM008873-PA"/>
    </source>
</evidence>
<dbReference type="VEuPathDB" id="VectorBase:AMAM008873"/>
<dbReference type="GO" id="GO:0008270">
    <property type="term" value="F:zinc ion binding"/>
    <property type="evidence" value="ECO:0007669"/>
    <property type="project" value="UniProtKB-UniRule"/>
</dbReference>
<keyword evidence="2" id="KW-0677">Repeat</keyword>
<feature type="domain" description="C2H2-type" evidence="8">
    <location>
        <begin position="335"/>
        <end position="358"/>
    </location>
</feature>
<dbReference type="SMART" id="SM00868">
    <property type="entry name" value="zf-AD"/>
    <property type="match status" value="1"/>
</dbReference>
<feature type="compositionally biased region" description="Basic and acidic residues" evidence="7">
    <location>
        <begin position="100"/>
        <end position="109"/>
    </location>
</feature>
<dbReference type="SUPFAM" id="SSF57667">
    <property type="entry name" value="beta-beta-alpha zinc fingers"/>
    <property type="match status" value="1"/>
</dbReference>
<evidence type="ECO:0000256" key="6">
    <source>
        <dbReference type="PROSITE-ProRule" id="PRU01263"/>
    </source>
</evidence>
<evidence type="ECO:0000259" key="8">
    <source>
        <dbReference type="PROSITE" id="PS50157"/>
    </source>
</evidence>
<dbReference type="InterPro" id="IPR012934">
    <property type="entry name" value="Znf_AD"/>
</dbReference>
<keyword evidence="4 6" id="KW-0862">Zinc</keyword>
<accession>A0A182SL18</accession>
<dbReference type="InterPro" id="IPR013087">
    <property type="entry name" value="Znf_C2H2_type"/>
</dbReference>
<dbReference type="Gene3D" id="3.40.1800.20">
    <property type="match status" value="1"/>
</dbReference>
<keyword evidence="3 5" id="KW-0863">Zinc-finger</keyword>
<dbReference type="Pfam" id="PF00096">
    <property type="entry name" value="zf-C2H2"/>
    <property type="match status" value="1"/>
</dbReference>
<feature type="domain" description="ZAD" evidence="9">
    <location>
        <begin position="4"/>
        <end position="77"/>
    </location>
</feature>
<feature type="domain" description="C2H2-type" evidence="8">
    <location>
        <begin position="368"/>
        <end position="395"/>
    </location>
</feature>
<evidence type="ECO:0008006" key="12">
    <source>
        <dbReference type="Google" id="ProtNLM"/>
    </source>
</evidence>
<evidence type="ECO:0000256" key="1">
    <source>
        <dbReference type="ARBA" id="ARBA00022723"/>
    </source>
</evidence>